<evidence type="ECO:0000313" key="1">
    <source>
        <dbReference type="EMBL" id="CAK9207595.1"/>
    </source>
</evidence>
<sequence length="87" mass="9014">MALMDSEAVEMVVVAMDFQCSQSAKVVGLEDAEISLKGSGTAEVVCADDVDTGLKDSGIVDVVQVNLFSSVTPVEGLEASFELLMAA</sequence>
<dbReference type="EMBL" id="OZ019908">
    <property type="protein sequence ID" value="CAK9207595.1"/>
    <property type="molecule type" value="Genomic_DNA"/>
</dbReference>
<proteinExistence type="predicted"/>
<protein>
    <submittedName>
        <fullName evidence="1">Uncharacterized protein</fullName>
    </submittedName>
</protein>
<organism evidence="1 2">
    <name type="scientific">Sphagnum troendelagicum</name>
    <dbReference type="NCBI Taxonomy" id="128251"/>
    <lineage>
        <taxon>Eukaryota</taxon>
        <taxon>Viridiplantae</taxon>
        <taxon>Streptophyta</taxon>
        <taxon>Embryophyta</taxon>
        <taxon>Bryophyta</taxon>
        <taxon>Sphagnophytina</taxon>
        <taxon>Sphagnopsida</taxon>
        <taxon>Sphagnales</taxon>
        <taxon>Sphagnaceae</taxon>
        <taxon>Sphagnum</taxon>
    </lineage>
</organism>
<gene>
    <name evidence="1" type="ORF">CSSPTR1EN2_LOCUS8885</name>
</gene>
<accession>A0ABP0TXI3</accession>
<keyword evidence="2" id="KW-1185">Reference proteome</keyword>
<name>A0ABP0TXI3_9BRYO</name>
<dbReference type="Proteomes" id="UP001497512">
    <property type="component" value="Chromosome 16"/>
</dbReference>
<reference evidence="1" key="1">
    <citation type="submission" date="2024-02" db="EMBL/GenBank/DDBJ databases">
        <authorList>
            <consortium name="ELIXIR-Norway"/>
            <consortium name="Elixir Norway"/>
        </authorList>
    </citation>
    <scope>NUCLEOTIDE SEQUENCE</scope>
</reference>
<evidence type="ECO:0000313" key="2">
    <source>
        <dbReference type="Proteomes" id="UP001497512"/>
    </source>
</evidence>